<organism evidence="1 2">
    <name type="scientific">Candidatus Scybalenecus merdavium</name>
    <dbReference type="NCBI Taxonomy" id="2840939"/>
    <lineage>
        <taxon>Bacteria</taxon>
        <taxon>Bacillati</taxon>
        <taxon>Bacillota</taxon>
        <taxon>Clostridia</taxon>
        <taxon>Eubacteriales</taxon>
        <taxon>Oscillospiraceae</taxon>
        <taxon>Oscillospiraceae incertae sedis</taxon>
        <taxon>Candidatus Scybalenecus</taxon>
    </lineage>
</organism>
<sequence length="166" mass="18831">MVIDLTNLFNGADEVIPVDYAFNISDLIFDTYNPLKEPVHVNGRFYQEAGVVQCALNVQFVFDGYCDRCAEPVHKLYHFPVQKVFVTHLDNGDDFEDYIVTGSAGIDLDVFIREEILLFLPSKILCREDCKGLCPKCGKNLNEGSCDCKKDIDPRMEALLQLLDEE</sequence>
<dbReference type="PANTHER" id="PTHR34374:SF1">
    <property type="entry name" value="LARGE RIBOSOMAL RNA SUBUNIT ACCUMULATION PROTEIN YCED HOMOLOG 1, CHLOROPLASTIC"/>
    <property type="match status" value="1"/>
</dbReference>
<dbReference type="PANTHER" id="PTHR34374">
    <property type="entry name" value="LARGE RIBOSOMAL RNA SUBUNIT ACCUMULATION PROTEIN YCED HOMOLOG 1, CHLOROPLASTIC"/>
    <property type="match status" value="1"/>
</dbReference>
<reference evidence="1" key="1">
    <citation type="submission" date="2020-10" db="EMBL/GenBank/DDBJ databases">
        <authorList>
            <person name="Gilroy R."/>
        </authorList>
    </citation>
    <scope>NUCLEOTIDE SEQUENCE</scope>
    <source>
        <strain evidence="1">CHK176-6737</strain>
    </source>
</reference>
<comment type="caution">
    <text evidence="1">The sequence shown here is derived from an EMBL/GenBank/DDBJ whole genome shotgun (WGS) entry which is preliminary data.</text>
</comment>
<name>A0A9D1SMJ1_9FIRM</name>
<accession>A0A9D1SMJ1</accession>
<dbReference type="InterPro" id="IPR003772">
    <property type="entry name" value="YceD"/>
</dbReference>
<evidence type="ECO:0000313" key="1">
    <source>
        <dbReference type="EMBL" id="HIU68432.1"/>
    </source>
</evidence>
<dbReference type="Pfam" id="PF02620">
    <property type="entry name" value="YceD"/>
    <property type="match status" value="1"/>
</dbReference>
<reference evidence="1" key="2">
    <citation type="journal article" date="2021" name="PeerJ">
        <title>Extensive microbial diversity within the chicken gut microbiome revealed by metagenomics and culture.</title>
        <authorList>
            <person name="Gilroy R."/>
            <person name="Ravi A."/>
            <person name="Getino M."/>
            <person name="Pursley I."/>
            <person name="Horton D.L."/>
            <person name="Alikhan N.F."/>
            <person name="Baker D."/>
            <person name="Gharbi K."/>
            <person name="Hall N."/>
            <person name="Watson M."/>
            <person name="Adriaenssens E.M."/>
            <person name="Foster-Nyarko E."/>
            <person name="Jarju S."/>
            <person name="Secka A."/>
            <person name="Antonio M."/>
            <person name="Oren A."/>
            <person name="Chaudhuri R.R."/>
            <person name="La Ragione R."/>
            <person name="Hildebrand F."/>
            <person name="Pallen M.J."/>
        </authorList>
    </citation>
    <scope>NUCLEOTIDE SEQUENCE</scope>
    <source>
        <strain evidence="1">CHK176-6737</strain>
    </source>
</reference>
<proteinExistence type="predicted"/>
<evidence type="ECO:0000313" key="2">
    <source>
        <dbReference type="Proteomes" id="UP000824125"/>
    </source>
</evidence>
<protein>
    <submittedName>
        <fullName evidence="1">DUF177 domain-containing protein</fullName>
    </submittedName>
</protein>
<dbReference type="AlphaFoldDB" id="A0A9D1SMJ1"/>
<dbReference type="EMBL" id="DVNM01000002">
    <property type="protein sequence ID" value="HIU68432.1"/>
    <property type="molecule type" value="Genomic_DNA"/>
</dbReference>
<gene>
    <name evidence="1" type="ORF">IAD23_00560</name>
</gene>
<dbReference type="Proteomes" id="UP000824125">
    <property type="component" value="Unassembled WGS sequence"/>
</dbReference>